<dbReference type="InterPro" id="IPR023804">
    <property type="entry name" value="DUF3792_TM"/>
</dbReference>
<dbReference type="NCBIfam" id="TIGR04086">
    <property type="entry name" value="TIGR04086_membr"/>
    <property type="match status" value="1"/>
</dbReference>
<keyword evidence="1" id="KW-1133">Transmembrane helix</keyword>
<keyword evidence="1" id="KW-0812">Transmembrane</keyword>
<keyword evidence="3" id="KW-1185">Reference proteome</keyword>
<dbReference type="Proteomes" id="UP000768567">
    <property type="component" value="Unassembled WGS sequence"/>
</dbReference>
<organism evidence="2 3">
    <name type="scientific">Gemmiger gallinarum</name>
    <dbReference type="NCBI Taxonomy" id="2779354"/>
    <lineage>
        <taxon>Bacteria</taxon>
        <taxon>Bacillati</taxon>
        <taxon>Bacillota</taxon>
        <taxon>Clostridia</taxon>
        <taxon>Eubacteriales</taxon>
        <taxon>Gemmiger</taxon>
    </lineage>
</organism>
<proteinExistence type="predicted"/>
<protein>
    <submittedName>
        <fullName evidence="2">TIGR04086 family membrane protein</fullName>
    </submittedName>
</protein>
<keyword evidence="1" id="KW-0472">Membrane</keyword>
<accession>A0ABR9R052</accession>
<dbReference type="Pfam" id="PF12670">
    <property type="entry name" value="DUF3792"/>
    <property type="match status" value="1"/>
</dbReference>
<sequence length="147" mass="15345">MNHKLKWKQPTGKATRHSISDQQKIMMILLKAFLGSIAVMLLLFMAGALAFAKLPLPGNLVRPAACVISGAGTAVSGLLLARGFGRQRLLCGLGGGVFYSLCIAGASALKGNFALEQRGIALICMLLLAGMLGGALTAVRPAGRRVR</sequence>
<evidence type="ECO:0000313" key="2">
    <source>
        <dbReference type="EMBL" id="MBE5036514.1"/>
    </source>
</evidence>
<dbReference type="EMBL" id="JADCKC010000001">
    <property type="protein sequence ID" value="MBE5036514.1"/>
    <property type="molecule type" value="Genomic_DNA"/>
</dbReference>
<dbReference type="RefSeq" id="WP_193499821.1">
    <property type="nucleotide sequence ID" value="NZ_JADCKC010000001.1"/>
</dbReference>
<reference evidence="2 3" key="1">
    <citation type="submission" date="2020-10" db="EMBL/GenBank/DDBJ databases">
        <title>ChiBAC.</title>
        <authorList>
            <person name="Zenner C."/>
            <person name="Hitch T.C.A."/>
            <person name="Clavel T."/>
        </authorList>
    </citation>
    <scope>NUCLEOTIDE SEQUENCE [LARGE SCALE GENOMIC DNA]</scope>
    <source>
        <strain evidence="2 3">DSM 109015</strain>
    </source>
</reference>
<feature type="transmembrane region" description="Helical" evidence="1">
    <location>
        <begin position="88"/>
        <end position="108"/>
    </location>
</feature>
<comment type="caution">
    <text evidence="2">The sequence shown here is derived from an EMBL/GenBank/DDBJ whole genome shotgun (WGS) entry which is preliminary data.</text>
</comment>
<feature type="transmembrane region" description="Helical" evidence="1">
    <location>
        <begin position="60"/>
        <end position="81"/>
    </location>
</feature>
<evidence type="ECO:0000313" key="3">
    <source>
        <dbReference type="Proteomes" id="UP000768567"/>
    </source>
</evidence>
<feature type="transmembrane region" description="Helical" evidence="1">
    <location>
        <begin position="32"/>
        <end position="54"/>
    </location>
</feature>
<evidence type="ECO:0000256" key="1">
    <source>
        <dbReference type="SAM" id="Phobius"/>
    </source>
</evidence>
<gene>
    <name evidence="2" type="ORF">INF35_01725</name>
</gene>
<feature type="transmembrane region" description="Helical" evidence="1">
    <location>
        <begin position="120"/>
        <end position="139"/>
    </location>
</feature>
<name>A0ABR9R052_9FIRM</name>